<dbReference type="AlphaFoldDB" id="M5WTU9"/>
<reference evidence="1 2" key="1">
    <citation type="journal article" date="2013" name="Nat. Genet.">
        <title>The high-quality draft genome of peach (Prunus persica) identifies unique patterns of genetic diversity, domestication and genome evolution.</title>
        <authorList>
            <consortium name="International Peach Genome Initiative"/>
            <person name="Verde I."/>
            <person name="Abbott A.G."/>
            <person name="Scalabrin S."/>
            <person name="Jung S."/>
            <person name="Shu S."/>
            <person name="Marroni F."/>
            <person name="Zhebentyayeva T."/>
            <person name="Dettori M.T."/>
            <person name="Grimwood J."/>
            <person name="Cattonaro F."/>
            <person name="Zuccolo A."/>
            <person name="Rossini L."/>
            <person name="Jenkins J."/>
            <person name="Vendramin E."/>
            <person name="Meisel L.A."/>
            <person name="Decroocq V."/>
            <person name="Sosinski B."/>
            <person name="Prochnik S."/>
            <person name="Mitros T."/>
            <person name="Policriti A."/>
            <person name="Cipriani G."/>
            <person name="Dondini L."/>
            <person name="Ficklin S."/>
            <person name="Goodstein D.M."/>
            <person name="Xuan P."/>
            <person name="Del Fabbro C."/>
            <person name="Aramini V."/>
            <person name="Copetti D."/>
            <person name="Gonzalez S."/>
            <person name="Horner D.S."/>
            <person name="Falchi R."/>
            <person name="Lucas S."/>
            <person name="Mica E."/>
            <person name="Maldonado J."/>
            <person name="Lazzari B."/>
            <person name="Bielenberg D."/>
            <person name="Pirona R."/>
            <person name="Miculan M."/>
            <person name="Barakat A."/>
            <person name="Testolin R."/>
            <person name="Stella A."/>
            <person name="Tartarini S."/>
            <person name="Tonutti P."/>
            <person name="Arus P."/>
            <person name="Orellana A."/>
            <person name="Wells C."/>
            <person name="Main D."/>
            <person name="Vizzotto G."/>
            <person name="Silva H."/>
            <person name="Salamini F."/>
            <person name="Schmutz J."/>
            <person name="Morgante M."/>
            <person name="Rokhsar D.S."/>
        </authorList>
    </citation>
    <scope>NUCLEOTIDE SEQUENCE [LARGE SCALE GENOMIC DNA]</scope>
    <source>
        <strain evidence="2">cv. Nemared</strain>
    </source>
</reference>
<sequence length="95" mass="10771">MVADVAYHFRDSMLSCRVKLCKFVNNDNKSFLQTAHQITSYLNLLRVVFCLYKLSALGRLVSGLTVAYAGLCLFCLYILAENSQCMFISISEENE</sequence>
<dbReference type="Proteomes" id="UP000006882">
    <property type="component" value="Chromosome G5"/>
</dbReference>
<dbReference type="PANTHER" id="PTHR47879">
    <property type="entry name" value="RETICULON-LIKE PROTEIN B22"/>
    <property type="match status" value="1"/>
</dbReference>
<dbReference type="Gramene" id="ONI06075">
    <property type="protein sequence ID" value="ONI06075"/>
    <property type="gene ID" value="PRUPE_5G038700"/>
</dbReference>
<protein>
    <recommendedName>
        <fullName evidence="3">Reticulon domain-containing protein</fullName>
    </recommendedName>
</protein>
<dbReference type="EMBL" id="CM007655">
    <property type="protein sequence ID" value="ONI06075.1"/>
    <property type="molecule type" value="Genomic_DNA"/>
</dbReference>
<gene>
    <name evidence="1" type="ORF">PRUPE_5G038700</name>
</gene>
<dbReference type="STRING" id="3760.M5WTU9"/>
<dbReference type="HOGENOM" id="CLU_2376784_0_0_1"/>
<evidence type="ECO:0000313" key="1">
    <source>
        <dbReference type="EMBL" id="ONI06075.1"/>
    </source>
</evidence>
<evidence type="ECO:0008006" key="3">
    <source>
        <dbReference type="Google" id="ProtNLM"/>
    </source>
</evidence>
<keyword evidence="2" id="KW-1185">Reference proteome</keyword>
<accession>M5WTU9</accession>
<dbReference type="InterPro" id="IPR044177">
    <property type="entry name" value="RTNLB22/23"/>
</dbReference>
<dbReference type="PANTHER" id="PTHR47879:SF2">
    <property type="entry name" value="RETICULON-LIKE PROTEIN B22"/>
    <property type="match status" value="1"/>
</dbReference>
<organism evidence="1 2">
    <name type="scientific">Prunus persica</name>
    <name type="common">Peach</name>
    <name type="synonym">Amygdalus persica</name>
    <dbReference type="NCBI Taxonomy" id="3760"/>
    <lineage>
        <taxon>Eukaryota</taxon>
        <taxon>Viridiplantae</taxon>
        <taxon>Streptophyta</taxon>
        <taxon>Embryophyta</taxon>
        <taxon>Tracheophyta</taxon>
        <taxon>Spermatophyta</taxon>
        <taxon>Magnoliopsida</taxon>
        <taxon>eudicotyledons</taxon>
        <taxon>Gunneridae</taxon>
        <taxon>Pentapetalae</taxon>
        <taxon>rosids</taxon>
        <taxon>fabids</taxon>
        <taxon>Rosales</taxon>
        <taxon>Rosaceae</taxon>
        <taxon>Amygdaloideae</taxon>
        <taxon>Amygdaleae</taxon>
        <taxon>Prunus</taxon>
    </lineage>
</organism>
<name>M5WTU9_PRUPE</name>
<proteinExistence type="predicted"/>
<evidence type="ECO:0000313" key="2">
    <source>
        <dbReference type="Proteomes" id="UP000006882"/>
    </source>
</evidence>